<sequence length="189" mass="21109">TLWAVLKHCGNYPISDIGGASSLSSPRLWTSVILNFFTYSDFMIPHRNIMFKLGFQLERSRRCDLSLSLSSGLAGIGDRWTPALQGGDICAPIWTQIPLWKLVPQTVDTFQSDPQHSYFSTRSSPVLLHRDVDSRPRIGHLRIRLASSPEGLVRQVAYAKNKFIIGGLSDALDFSRTIMEIGSVETGTW</sequence>
<protein>
    <submittedName>
        <fullName evidence="1">Uncharacterized protein</fullName>
    </submittedName>
</protein>
<proteinExistence type="predicted"/>
<evidence type="ECO:0000313" key="2">
    <source>
        <dbReference type="Proteomes" id="UP001175226"/>
    </source>
</evidence>
<feature type="non-terminal residue" evidence="1">
    <location>
        <position position="1"/>
    </location>
</feature>
<evidence type="ECO:0000313" key="1">
    <source>
        <dbReference type="EMBL" id="KAK0437362.1"/>
    </source>
</evidence>
<gene>
    <name evidence="1" type="ORF">EV421DRAFT_1975373</name>
</gene>
<dbReference type="Proteomes" id="UP001175226">
    <property type="component" value="Unassembled WGS sequence"/>
</dbReference>
<organism evidence="1 2">
    <name type="scientific">Armillaria borealis</name>
    <dbReference type="NCBI Taxonomy" id="47425"/>
    <lineage>
        <taxon>Eukaryota</taxon>
        <taxon>Fungi</taxon>
        <taxon>Dikarya</taxon>
        <taxon>Basidiomycota</taxon>
        <taxon>Agaricomycotina</taxon>
        <taxon>Agaricomycetes</taxon>
        <taxon>Agaricomycetidae</taxon>
        <taxon>Agaricales</taxon>
        <taxon>Marasmiineae</taxon>
        <taxon>Physalacriaceae</taxon>
        <taxon>Armillaria</taxon>
    </lineage>
</organism>
<accession>A0AA39J732</accession>
<comment type="caution">
    <text evidence="1">The sequence shown here is derived from an EMBL/GenBank/DDBJ whole genome shotgun (WGS) entry which is preliminary data.</text>
</comment>
<dbReference type="EMBL" id="JAUEPT010000049">
    <property type="protein sequence ID" value="KAK0437362.1"/>
    <property type="molecule type" value="Genomic_DNA"/>
</dbReference>
<reference evidence="1" key="1">
    <citation type="submission" date="2023-06" db="EMBL/GenBank/DDBJ databases">
        <authorList>
            <consortium name="Lawrence Berkeley National Laboratory"/>
            <person name="Ahrendt S."/>
            <person name="Sahu N."/>
            <person name="Indic B."/>
            <person name="Wong-Bajracharya J."/>
            <person name="Merenyi Z."/>
            <person name="Ke H.-M."/>
            <person name="Monk M."/>
            <person name="Kocsube S."/>
            <person name="Drula E."/>
            <person name="Lipzen A."/>
            <person name="Balint B."/>
            <person name="Henrissat B."/>
            <person name="Andreopoulos B."/>
            <person name="Martin F.M."/>
            <person name="Harder C.B."/>
            <person name="Rigling D."/>
            <person name="Ford K.L."/>
            <person name="Foster G.D."/>
            <person name="Pangilinan J."/>
            <person name="Papanicolaou A."/>
            <person name="Barry K."/>
            <person name="LaButti K."/>
            <person name="Viragh M."/>
            <person name="Koriabine M."/>
            <person name="Yan M."/>
            <person name="Riley R."/>
            <person name="Champramary S."/>
            <person name="Plett K.L."/>
            <person name="Tsai I.J."/>
            <person name="Slot J."/>
            <person name="Sipos G."/>
            <person name="Plett J."/>
            <person name="Nagy L.G."/>
            <person name="Grigoriev I.V."/>
        </authorList>
    </citation>
    <scope>NUCLEOTIDE SEQUENCE</scope>
    <source>
        <strain evidence="1">FPL87.14</strain>
    </source>
</reference>
<dbReference type="AlphaFoldDB" id="A0AA39J732"/>
<name>A0AA39J732_9AGAR</name>
<keyword evidence="2" id="KW-1185">Reference proteome</keyword>